<dbReference type="InterPro" id="IPR036397">
    <property type="entry name" value="RNaseH_sf"/>
</dbReference>
<comment type="caution">
    <text evidence="3">The sequence shown here is derived from an EMBL/GenBank/DDBJ whole genome shotgun (WGS) entry which is preliminary data.</text>
</comment>
<dbReference type="Gene3D" id="3.30.420.10">
    <property type="entry name" value="Ribonuclease H-like superfamily/Ribonuclease H"/>
    <property type="match status" value="1"/>
</dbReference>
<proteinExistence type="predicted"/>
<feature type="domain" description="Tc1-like transposase DDE" evidence="1">
    <location>
        <begin position="151"/>
        <end position="202"/>
    </location>
</feature>
<evidence type="ECO:0000313" key="4">
    <source>
        <dbReference type="Proteomes" id="UP000682733"/>
    </source>
</evidence>
<dbReference type="Proteomes" id="UP000677228">
    <property type="component" value="Unassembled WGS sequence"/>
</dbReference>
<dbReference type="InterPro" id="IPR036388">
    <property type="entry name" value="WH-like_DNA-bd_sf"/>
</dbReference>
<dbReference type="Pfam" id="PF13358">
    <property type="entry name" value="DDE_3"/>
    <property type="match status" value="1"/>
</dbReference>
<organism evidence="3 4">
    <name type="scientific">Didymodactylos carnosus</name>
    <dbReference type="NCBI Taxonomy" id="1234261"/>
    <lineage>
        <taxon>Eukaryota</taxon>
        <taxon>Metazoa</taxon>
        <taxon>Spiralia</taxon>
        <taxon>Gnathifera</taxon>
        <taxon>Rotifera</taxon>
        <taxon>Eurotatoria</taxon>
        <taxon>Bdelloidea</taxon>
        <taxon>Philodinida</taxon>
        <taxon>Philodinidae</taxon>
        <taxon>Didymodactylos</taxon>
    </lineage>
</organism>
<evidence type="ECO:0000259" key="1">
    <source>
        <dbReference type="Pfam" id="PF13358"/>
    </source>
</evidence>
<accession>A0A8S2SZ98</accession>
<dbReference type="AlphaFoldDB" id="A0A8S2SZ98"/>
<dbReference type="EMBL" id="CAJOBA010052584">
    <property type="protein sequence ID" value="CAF4256432.1"/>
    <property type="molecule type" value="Genomic_DNA"/>
</dbReference>
<reference evidence="3" key="1">
    <citation type="submission" date="2021-02" db="EMBL/GenBank/DDBJ databases">
        <authorList>
            <person name="Nowell W R."/>
        </authorList>
    </citation>
    <scope>NUCLEOTIDE SEQUENCE</scope>
</reference>
<protein>
    <recommendedName>
        <fullName evidence="1">Tc1-like transposase DDE domain-containing protein</fullName>
    </recommendedName>
</protein>
<dbReference type="Gene3D" id="1.10.10.10">
    <property type="entry name" value="Winged helix-like DNA-binding domain superfamily/Winged helix DNA-binding domain"/>
    <property type="match status" value="1"/>
</dbReference>
<gene>
    <name evidence="2" type="ORF">OVA965_LOCUS35349</name>
    <name evidence="3" type="ORF">TMI583_LOCUS36310</name>
</gene>
<dbReference type="SUPFAM" id="SSF46689">
    <property type="entry name" value="Homeodomain-like"/>
    <property type="match status" value="1"/>
</dbReference>
<evidence type="ECO:0000313" key="2">
    <source>
        <dbReference type="EMBL" id="CAF1463496.1"/>
    </source>
</evidence>
<dbReference type="InterPro" id="IPR009057">
    <property type="entry name" value="Homeodomain-like_sf"/>
</dbReference>
<dbReference type="GO" id="GO:0003676">
    <property type="term" value="F:nucleic acid binding"/>
    <property type="evidence" value="ECO:0007669"/>
    <property type="project" value="InterPro"/>
</dbReference>
<name>A0A8S2SZ98_9BILA</name>
<dbReference type="Proteomes" id="UP000682733">
    <property type="component" value="Unassembled WGS sequence"/>
</dbReference>
<sequence>MAPNRREYSNDLRSVVIQHFLNGDSYTEISKKAFVKRPTVQSMIKKYKNTKCIGNIIGRGRKRKTTAAVDRIIQRKLKVDRRKSALSVKIELEQELGVVIHEDTDGNLKVWGCFSRAGVGNLFFLDRIMDRFYYKEILEKNLLASSNKLRLGKKLVFQHDNDPKHTAGIVKDWLKEKGIEILEWVPYSPDLNPMEHMWDELNIWNGE</sequence>
<dbReference type="EMBL" id="CAJNOK010030716">
    <property type="protein sequence ID" value="CAF1463496.1"/>
    <property type="molecule type" value="Genomic_DNA"/>
</dbReference>
<dbReference type="InterPro" id="IPR038717">
    <property type="entry name" value="Tc1-like_DDE_dom"/>
</dbReference>
<evidence type="ECO:0000313" key="3">
    <source>
        <dbReference type="EMBL" id="CAF4256432.1"/>
    </source>
</evidence>